<dbReference type="EC" id="1.8.4.11" evidence="8"/>
<dbReference type="Proteomes" id="UP001226720">
    <property type="component" value="Unassembled WGS sequence"/>
</dbReference>
<gene>
    <name evidence="7" type="primary">msrB</name>
    <name evidence="8" type="synonym">msrA</name>
    <name evidence="11" type="ORF">QO000_003433</name>
</gene>
<keyword evidence="9" id="KW-0812">Transmembrane</keyword>
<feature type="transmembrane region" description="Helical" evidence="9">
    <location>
        <begin position="6"/>
        <end position="24"/>
    </location>
</feature>
<keyword evidence="3" id="KW-0511">Multifunctional enzyme</keyword>
<dbReference type="InterPro" id="IPR002569">
    <property type="entry name" value="Met_Sox_Rdtase_MsrA_dom"/>
</dbReference>
<evidence type="ECO:0000313" key="12">
    <source>
        <dbReference type="Proteomes" id="UP001226720"/>
    </source>
</evidence>
<dbReference type="Pfam" id="PF01641">
    <property type="entry name" value="SelR"/>
    <property type="match status" value="1"/>
</dbReference>
<evidence type="ECO:0000256" key="6">
    <source>
        <dbReference type="ARBA" id="ARBA00048782"/>
    </source>
</evidence>
<feature type="active site" evidence="8">
    <location>
        <position position="53"/>
    </location>
</feature>
<comment type="caution">
    <text evidence="11">The sequence shown here is derived from an EMBL/GenBank/DDBJ whole genome shotgun (WGS) entry which is preliminary data.</text>
</comment>
<dbReference type="HAMAP" id="MF_01400">
    <property type="entry name" value="MsrB"/>
    <property type="match status" value="1"/>
</dbReference>
<dbReference type="NCBIfam" id="TIGR00357">
    <property type="entry name" value="peptide-methionine (R)-S-oxide reductase MsrB"/>
    <property type="match status" value="1"/>
</dbReference>
<comment type="similarity">
    <text evidence="7">Belongs to the MsrB Met sulfoxide reductase family.</text>
</comment>
<dbReference type="RefSeq" id="WP_301553236.1">
    <property type="nucleotide sequence ID" value="NZ_JAQRMZ010000019.1"/>
</dbReference>
<organism evidence="11 12">
    <name type="scientific">Guptibacillus hwajinpoensis</name>
    <dbReference type="NCBI Taxonomy" id="208199"/>
    <lineage>
        <taxon>Bacteria</taxon>
        <taxon>Bacillati</taxon>
        <taxon>Bacillota</taxon>
        <taxon>Bacilli</taxon>
        <taxon>Bacillales</taxon>
        <taxon>Guptibacillaceae</taxon>
        <taxon>Guptibacillus</taxon>
    </lineage>
</organism>
<dbReference type="GO" id="GO:0033743">
    <property type="term" value="F:peptide-methionine (R)-S-oxide reductase activity"/>
    <property type="evidence" value="ECO:0007669"/>
    <property type="project" value="UniProtKB-EC"/>
</dbReference>
<protein>
    <recommendedName>
        <fullName evidence="7 8">Multifunctional fusion protein</fullName>
    </recommendedName>
    <domain>
        <recommendedName>
            <fullName evidence="8">Peptide methionine sulfoxide reductase MsrA</fullName>
            <shortName evidence="8">Protein-methionine-S-oxide reductase</shortName>
            <ecNumber evidence="8">1.8.4.11</ecNumber>
        </recommendedName>
        <alternativeName>
            <fullName evidence="8">Peptide-methionine (S)-S-oxide reductase</fullName>
            <shortName evidence="8">Peptide Met(O) reductase</shortName>
        </alternativeName>
    </domain>
    <domain>
        <recommendedName>
            <fullName evidence="7">Peptide methionine sulfoxide reductase MsrB</fullName>
            <ecNumber evidence="7">1.8.4.12</ecNumber>
        </recommendedName>
        <alternativeName>
            <fullName evidence="7">Peptide-methionine (R)-S-oxide reductase</fullName>
        </alternativeName>
    </domain>
</protein>
<keyword evidence="12" id="KW-1185">Reference proteome</keyword>
<sequence length="375" mass="42774">MKATRWILLVGIAVVLIFAVPKLYDVVFKRSYGSEPAQAIENNDSVATFAGGCFWCMEPPFEKLDGVSEVVSGYIGGETENPSYEEVSAGGTGHIEAVQVYYDSEVVSYETLLDVFWRQIDPTDDGGQFVDRGDQYVSAIFYHSEDQKQAAMQSKEEIQNSSRFDQSIVTPIEEATTFYVAEDYHQDYYKKNELRYKFYRKNSGRDQFLDKYWGNDREVDIPEVKSTSYSKAELKEMLTPIQYEVTQEDGTEKAFDNKYWDNKEQGIYVDIVSGEPLFSSSDKYESGTGWPSFTKPLVPQNIVEKEDKSFFTVRTEIRSKEADSHLGHVFEDGPEPTGLRYCMNSAAMDFIPLDEMEEKGYGEYIETVKKGAESE</sequence>
<dbReference type="PANTHER" id="PTHR43774">
    <property type="entry name" value="PEPTIDE METHIONINE SULFOXIDE REDUCTASE"/>
    <property type="match status" value="1"/>
</dbReference>
<feature type="domain" description="MsrB" evidence="10">
    <location>
        <begin position="231"/>
        <end position="353"/>
    </location>
</feature>
<comment type="catalytic activity">
    <reaction evidence="6 8">
        <text>[thioredoxin]-disulfide + L-methionine + H2O = L-methionine (S)-S-oxide + [thioredoxin]-dithiol</text>
        <dbReference type="Rhea" id="RHEA:19993"/>
        <dbReference type="Rhea" id="RHEA-COMP:10698"/>
        <dbReference type="Rhea" id="RHEA-COMP:10700"/>
        <dbReference type="ChEBI" id="CHEBI:15377"/>
        <dbReference type="ChEBI" id="CHEBI:29950"/>
        <dbReference type="ChEBI" id="CHEBI:50058"/>
        <dbReference type="ChEBI" id="CHEBI:57844"/>
        <dbReference type="ChEBI" id="CHEBI:58772"/>
        <dbReference type="EC" id="1.8.4.11"/>
    </reaction>
</comment>
<evidence type="ECO:0000256" key="5">
    <source>
        <dbReference type="ARBA" id="ARBA00048488"/>
    </source>
</evidence>
<proteinExistence type="inferred from homology"/>
<accession>A0ABU0K827</accession>
<evidence type="ECO:0000256" key="8">
    <source>
        <dbReference type="HAMAP-Rule" id="MF_01401"/>
    </source>
</evidence>
<evidence type="ECO:0000256" key="2">
    <source>
        <dbReference type="ARBA" id="ARBA00023002"/>
    </source>
</evidence>
<dbReference type="NCBIfam" id="TIGR00401">
    <property type="entry name" value="msrA"/>
    <property type="match status" value="1"/>
</dbReference>
<keyword evidence="2 7" id="KW-0560">Oxidoreductase</keyword>
<evidence type="ECO:0000256" key="7">
    <source>
        <dbReference type="HAMAP-Rule" id="MF_01400"/>
    </source>
</evidence>
<dbReference type="SUPFAM" id="SSF51316">
    <property type="entry name" value="Mss4-like"/>
    <property type="match status" value="1"/>
</dbReference>
<dbReference type="Gene3D" id="2.170.150.20">
    <property type="entry name" value="Peptide methionine sulfoxide reductase"/>
    <property type="match status" value="1"/>
</dbReference>
<dbReference type="InterPro" id="IPR002579">
    <property type="entry name" value="Met_Sox_Rdtase_MsrB_dom"/>
</dbReference>
<name>A0ABU0K827_9BACL</name>
<dbReference type="Pfam" id="PF01625">
    <property type="entry name" value="PMSR"/>
    <property type="match status" value="1"/>
</dbReference>
<keyword evidence="9" id="KW-1133">Transmembrane helix</keyword>
<evidence type="ECO:0000256" key="1">
    <source>
        <dbReference type="ARBA" id="ARBA00005591"/>
    </source>
</evidence>
<comment type="catalytic activity">
    <reaction evidence="4 8">
        <text>L-methionyl-[protein] + [thioredoxin]-disulfide + H2O = L-methionyl-(S)-S-oxide-[protein] + [thioredoxin]-dithiol</text>
        <dbReference type="Rhea" id="RHEA:14217"/>
        <dbReference type="Rhea" id="RHEA-COMP:10698"/>
        <dbReference type="Rhea" id="RHEA-COMP:10700"/>
        <dbReference type="Rhea" id="RHEA-COMP:12313"/>
        <dbReference type="Rhea" id="RHEA-COMP:12315"/>
        <dbReference type="ChEBI" id="CHEBI:15377"/>
        <dbReference type="ChEBI" id="CHEBI:16044"/>
        <dbReference type="ChEBI" id="CHEBI:29950"/>
        <dbReference type="ChEBI" id="CHEBI:44120"/>
        <dbReference type="ChEBI" id="CHEBI:50058"/>
        <dbReference type="EC" id="1.8.4.11"/>
    </reaction>
</comment>
<keyword evidence="9" id="KW-0472">Membrane</keyword>
<evidence type="ECO:0000259" key="10">
    <source>
        <dbReference type="PROSITE" id="PS51790"/>
    </source>
</evidence>
<evidence type="ECO:0000256" key="4">
    <source>
        <dbReference type="ARBA" id="ARBA00047806"/>
    </source>
</evidence>
<comment type="caution">
    <text evidence="7">Lacks conserved residue(s) required for the propagation of feature annotation.</text>
</comment>
<comment type="similarity">
    <text evidence="1 8">Belongs to the MsrA Met sulfoxide reductase family.</text>
</comment>
<comment type="catalytic activity">
    <reaction evidence="5 7">
        <text>L-methionyl-[protein] + [thioredoxin]-disulfide + H2O = L-methionyl-(R)-S-oxide-[protein] + [thioredoxin]-dithiol</text>
        <dbReference type="Rhea" id="RHEA:24164"/>
        <dbReference type="Rhea" id="RHEA-COMP:10698"/>
        <dbReference type="Rhea" id="RHEA-COMP:10700"/>
        <dbReference type="Rhea" id="RHEA-COMP:12313"/>
        <dbReference type="Rhea" id="RHEA-COMP:12314"/>
        <dbReference type="ChEBI" id="CHEBI:15377"/>
        <dbReference type="ChEBI" id="CHEBI:16044"/>
        <dbReference type="ChEBI" id="CHEBI:29950"/>
        <dbReference type="ChEBI" id="CHEBI:45764"/>
        <dbReference type="ChEBI" id="CHEBI:50058"/>
        <dbReference type="EC" id="1.8.4.12"/>
    </reaction>
</comment>
<dbReference type="InterPro" id="IPR011057">
    <property type="entry name" value="Mss4-like_sf"/>
</dbReference>
<dbReference type="GO" id="GO:0008113">
    <property type="term" value="F:peptide-methionine (S)-S-oxide reductase activity"/>
    <property type="evidence" value="ECO:0007669"/>
    <property type="project" value="UniProtKB-EC"/>
</dbReference>
<dbReference type="SUPFAM" id="SSF55068">
    <property type="entry name" value="Peptide methionine sulfoxide reductase"/>
    <property type="match status" value="1"/>
</dbReference>
<dbReference type="PROSITE" id="PS51790">
    <property type="entry name" value="MSRB"/>
    <property type="match status" value="1"/>
</dbReference>
<dbReference type="HAMAP" id="MF_01401">
    <property type="entry name" value="MsrA"/>
    <property type="match status" value="1"/>
</dbReference>
<dbReference type="GeneID" id="301329113"/>
<evidence type="ECO:0000256" key="3">
    <source>
        <dbReference type="ARBA" id="ARBA00023268"/>
    </source>
</evidence>
<reference evidence="11" key="1">
    <citation type="submission" date="2023-07" db="EMBL/GenBank/DDBJ databases">
        <title>Genomic Encyclopedia of Type Strains, Phase IV (KMG-IV): sequencing the most valuable type-strain genomes for metagenomic binning, comparative biology and taxonomic classification.</title>
        <authorList>
            <person name="Goeker M."/>
        </authorList>
    </citation>
    <scope>NUCLEOTIDE SEQUENCE [LARGE SCALE GENOMIC DNA]</scope>
    <source>
        <strain evidence="11">JSM 076093</strain>
    </source>
</reference>
<dbReference type="Gene3D" id="3.30.1060.10">
    <property type="entry name" value="Peptide methionine sulphoxide reductase MsrA"/>
    <property type="match status" value="1"/>
</dbReference>
<evidence type="ECO:0000313" key="11">
    <source>
        <dbReference type="EMBL" id="MDQ0484449.1"/>
    </source>
</evidence>
<feature type="active site" description="Nucleophile" evidence="7">
    <location>
        <position position="342"/>
    </location>
</feature>
<dbReference type="InterPro" id="IPR036509">
    <property type="entry name" value="Met_Sox_Rdtase_MsrA_sf"/>
</dbReference>
<dbReference type="EMBL" id="JAUSWM010000007">
    <property type="protein sequence ID" value="MDQ0484449.1"/>
    <property type="molecule type" value="Genomic_DNA"/>
</dbReference>
<dbReference type="PANTHER" id="PTHR43774:SF1">
    <property type="entry name" value="PEPTIDE METHIONINE SULFOXIDE REDUCTASE MSRA 2"/>
    <property type="match status" value="1"/>
</dbReference>
<evidence type="ECO:0000256" key="9">
    <source>
        <dbReference type="SAM" id="Phobius"/>
    </source>
</evidence>
<comment type="function">
    <text evidence="8">Has an important function as a repair enzyme for proteins that have been inactivated by oxidation. Catalyzes the reversible oxidation-reduction of methionine sulfoxide in proteins to methionine.</text>
</comment>
<dbReference type="EC" id="1.8.4.12" evidence="7"/>